<proteinExistence type="predicted"/>
<protein>
    <submittedName>
        <fullName evidence="3">Metallo-dependent phosphatase</fullName>
    </submittedName>
</protein>
<dbReference type="GO" id="GO:0005737">
    <property type="term" value="C:cytoplasm"/>
    <property type="evidence" value="ECO:0007669"/>
    <property type="project" value="TreeGrafter"/>
</dbReference>
<organism evidence="3 4">
    <name type="scientific">Sodiomyces alkalinus (strain CBS 110278 / VKM F-3762 / F11)</name>
    <name type="common">Alkaliphilic filamentous fungus</name>
    <dbReference type="NCBI Taxonomy" id="1314773"/>
    <lineage>
        <taxon>Eukaryota</taxon>
        <taxon>Fungi</taxon>
        <taxon>Dikarya</taxon>
        <taxon>Ascomycota</taxon>
        <taxon>Pezizomycotina</taxon>
        <taxon>Sordariomycetes</taxon>
        <taxon>Hypocreomycetidae</taxon>
        <taxon>Glomerellales</taxon>
        <taxon>Plectosphaerellaceae</taxon>
        <taxon>Sodiomyces</taxon>
    </lineage>
</organism>
<dbReference type="Gene3D" id="3.60.21.10">
    <property type="match status" value="1"/>
</dbReference>
<dbReference type="GO" id="GO:0016791">
    <property type="term" value="F:phosphatase activity"/>
    <property type="evidence" value="ECO:0007669"/>
    <property type="project" value="TreeGrafter"/>
</dbReference>
<feature type="region of interest" description="Disordered" evidence="1">
    <location>
        <begin position="39"/>
        <end position="68"/>
    </location>
</feature>
<dbReference type="RefSeq" id="XP_028470379.1">
    <property type="nucleotide sequence ID" value="XM_028614709.1"/>
</dbReference>
<dbReference type="EMBL" id="ML119051">
    <property type="protein sequence ID" value="ROT42573.1"/>
    <property type="molecule type" value="Genomic_DNA"/>
</dbReference>
<dbReference type="GO" id="GO:0006798">
    <property type="term" value="P:polyphosphate catabolic process"/>
    <property type="evidence" value="ECO:0007669"/>
    <property type="project" value="TreeGrafter"/>
</dbReference>
<dbReference type="PANTHER" id="PTHR42850">
    <property type="entry name" value="METALLOPHOSPHOESTERASE"/>
    <property type="match status" value="1"/>
</dbReference>
<dbReference type="OrthoDB" id="10267127at2759"/>
<dbReference type="InterPro" id="IPR050126">
    <property type="entry name" value="Ap4A_hydrolase"/>
</dbReference>
<dbReference type="GO" id="GO:0000298">
    <property type="term" value="F:endopolyphosphatase activity"/>
    <property type="evidence" value="ECO:0007669"/>
    <property type="project" value="TreeGrafter"/>
</dbReference>
<sequence length="433" mass="47464">MTGSQFRNISPRGDPSSEEDEGVKTVEYFYMDASASLLQRRPNSPSPEFQLRVRKQSKSQRPASANGLTSKMVTKVTKLITLMANLSICSAACLSSEIHRIQSPRHQLFYSPPYAPPSIHNAPRLLVIGDVHGMRHELEELLEKAEYSPTRGDRVILAGDLINKGPDSTGVLELAMQINATAVRGNHEDRVLRAWAGAEVARTLAEANGEDGDAAVSDYESRLNANELEALRTAWTLTPEQRAWSAALPLTLRLGDLPGLGEAAVVHAGMAPGVAVEEQDPWAMYTVRSVLRMDENGGFVSDKEGAAFEQALRTKLRDMRPGTEPSDERIAAEREKALEIHAGRTGGSFVPTDTNDGQWWVEVWNEVQKAKPEGETLTLFYGHDSRRGINIWDYSFGLDSRCVDGGKLTALVLEPDESSVCGSSLNPANQQNQ</sequence>
<dbReference type="InterPro" id="IPR029052">
    <property type="entry name" value="Metallo-depent_PP-like"/>
</dbReference>
<evidence type="ECO:0000256" key="1">
    <source>
        <dbReference type="SAM" id="MobiDB-lite"/>
    </source>
</evidence>
<dbReference type="STRING" id="1314773.A0A3N2Q708"/>
<feature type="region of interest" description="Disordered" evidence="1">
    <location>
        <begin position="1"/>
        <end position="23"/>
    </location>
</feature>
<feature type="compositionally biased region" description="Polar residues" evidence="1">
    <location>
        <begin position="59"/>
        <end position="68"/>
    </location>
</feature>
<evidence type="ECO:0000259" key="2">
    <source>
        <dbReference type="Pfam" id="PF00149"/>
    </source>
</evidence>
<evidence type="ECO:0000313" key="4">
    <source>
        <dbReference type="Proteomes" id="UP000272025"/>
    </source>
</evidence>
<evidence type="ECO:0000313" key="3">
    <source>
        <dbReference type="EMBL" id="ROT42573.1"/>
    </source>
</evidence>
<feature type="domain" description="Calcineurin-like phosphoesterase" evidence="2">
    <location>
        <begin position="124"/>
        <end position="194"/>
    </location>
</feature>
<dbReference type="InterPro" id="IPR004843">
    <property type="entry name" value="Calcineurin-like_PHP"/>
</dbReference>
<reference evidence="3 4" key="1">
    <citation type="journal article" date="2018" name="Mol. Ecol.">
        <title>The obligate alkalophilic soda-lake fungus Sodiomyces alkalinus has shifted to a protein diet.</title>
        <authorList>
            <person name="Grum-Grzhimaylo A.A."/>
            <person name="Falkoski D.L."/>
            <person name="van den Heuvel J."/>
            <person name="Valero-Jimenez C.A."/>
            <person name="Min B."/>
            <person name="Choi I.G."/>
            <person name="Lipzen A."/>
            <person name="Daum C.G."/>
            <person name="Aanen D.K."/>
            <person name="Tsang A."/>
            <person name="Henrissat B."/>
            <person name="Bilanenko E.N."/>
            <person name="de Vries R.P."/>
            <person name="van Kan J.A.L."/>
            <person name="Grigoriev I.V."/>
            <person name="Debets A.J.M."/>
        </authorList>
    </citation>
    <scope>NUCLEOTIDE SEQUENCE [LARGE SCALE GENOMIC DNA]</scope>
    <source>
        <strain evidence="3 4">F11</strain>
    </source>
</reference>
<name>A0A3N2Q708_SODAK</name>
<keyword evidence="4" id="KW-1185">Reference proteome</keyword>
<dbReference type="SUPFAM" id="SSF56300">
    <property type="entry name" value="Metallo-dependent phosphatases"/>
    <property type="match status" value="1"/>
</dbReference>
<gene>
    <name evidence="3" type="ORF">SODALDRAFT_374882</name>
</gene>
<dbReference type="AlphaFoldDB" id="A0A3N2Q708"/>
<accession>A0A3N2Q708</accession>
<dbReference type="PANTHER" id="PTHR42850:SF4">
    <property type="entry name" value="ZINC-DEPENDENT ENDOPOLYPHOSPHATASE"/>
    <property type="match status" value="1"/>
</dbReference>
<dbReference type="Pfam" id="PF00149">
    <property type="entry name" value="Metallophos"/>
    <property type="match status" value="1"/>
</dbReference>
<dbReference type="Proteomes" id="UP000272025">
    <property type="component" value="Unassembled WGS sequence"/>
</dbReference>
<dbReference type="GeneID" id="39583187"/>